<sequence length="274" mass="30556">MSVAIVIPTFNEAANIGRLLERILAVGPEYRAIVVDDNSPDGTAKVVEEFARREPRVQLVLRTADKGFGTSVRAGFAEALRQDVDFIGQMDADGSHDPAVFPELLKVIEAGEADVMIGSRYLPTSEIQGWNLHRHANSRVANRLTRWVTRLPIADATNGLRLFRRDVLESIDLTRLRSKGYSVILETNYTAHQMGYRIGERPITFHPREAGESKMGVREVVRFLRFLLGLRFRPLPRAVGSPTVVAGFSLRQSSTGEGHSPRHADRHRQESHAG</sequence>
<name>A0A5C1AAU8_9BACT</name>
<evidence type="ECO:0000256" key="4">
    <source>
        <dbReference type="SAM" id="MobiDB-lite"/>
    </source>
</evidence>
<dbReference type="InterPro" id="IPR001173">
    <property type="entry name" value="Glyco_trans_2-like"/>
</dbReference>
<dbReference type="InterPro" id="IPR029044">
    <property type="entry name" value="Nucleotide-diphossugar_trans"/>
</dbReference>
<proteinExistence type="inferred from homology"/>
<organism evidence="6 7">
    <name type="scientific">Limnoglobus roseus</name>
    <dbReference type="NCBI Taxonomy" id="2598579"/>
    <lineage>
        <taxon>Bacteria</taxon>
        <taxon>Pseudomonadati</taxon>
        <taxon>Planctomycetota</taxon>
        <taxon>Planctomycetia</taxon>
        <taxon>Gemmatales</taxon>
        <taxon>Gemmataceae</taxon>
        <taxon>Limnoglobus</taxon>
    </lineage>
</organism>
<dbReference type="Pfam" id="PF00535">
    <property type="entry name" value="Glycos_transf_2"/>
    <property type="match status" value="1"/>
</dbReference>
<dbReference type="AlphaFoldDB" id="A0A5C1AAU8"/>
<dbReference type="RefSeq" id="WP_149110128.1">
    <property type="nucleotide sequence ID" value="NZ_CP042425.1"/>
</dbReference>
<dbReference type="KEGG" id="lrs:PX52LOC_02218"/>
<accession>A0A5C1AAU8</accession>
<feature type="region of interest" description="Disordered" evidence="4">
    <location>
        <begin position="251"/>
        <end position="274"/>
    </location>
</feature>
<evidence type="ECO:0000256" key="3">
    <source>
        <dbReference type="ARBA" id="ARBA00022679"/>
    </source>
</evidence>
<evidence type="ECO:0000313" key="6">
    <source>
        <dbReference type="EMBL" id="QEL15303.1"/>
    </source>
</evidence>
<evidence type="ECO:0000313" key="7">
    <source>
        <dbReference type="Proteomes" id="UP000324974"/>
    </source>
</evidence>
<keyword evidence="3 6" id="KW-0808">Transferase</keyword>
<dbReference type="CDD" id="cd06442">
    <property type="entry name" value="DPM1_like"/>
    <property type="match status" value="1"/>
</dbReference>
<dbReference type="InterPro" id="IPR039528">
    <property type="entry name" value="DPM1-like"/>
</dbReference>
<dbReference type="PANTHER" id="PTHR43398">
    <property type="entry name" value="DOLICHOL-PHOSPHATE MANNOSYLTRANSFERASE SUBUNIT 1"/>
    <property type="match status" value="1"/>
</dbReference>
<feature type="domain" description="Glycosyltransferase 2-like" evidence="5">
    <location>
        <begin position="5"/>
        <end position="170"/>
    </location>
</feature>
<dbReference type="SUPFAM" id="SSF53448">
    <property type="entry name" value="Nucleotide-diphospho-sugar transferases"/>
    <property type="match status" value="1"/>
</dbReference>
<keyword evidence="2" id="KW-0328">Glycosyltransferase</keyword>
<dbReference type="GO" id="GO:0004582">
    <property type="term" value="F:dolichyl-phosphate beta-D-mannosyltransferase activity"/>
    <property type="evidence" value="ECO:0007669"/>
    <property type="project" value="InterPro"/>
</dbReference>
<reference evidence="7" key="1">
    <citation type="submission" date="2019-08" db="EMBL/GenBank/DDBJ databases">
        <title>Limnoglobus roseus gen. nov., sp. nov., a novel freshwater planctomycete with a giant genome from the family Gemmataceae.</title>
        <authorList>
            <person name="Kulichevskaya I.S."/>
            <person name="Naumoff D.G."/>
            <person name="Miroshnikov K."/>
            <person name="Ivanova A."/>
            <person name="Philippov D.A."/>
            <person name="Hakobyan A."/>
            <person name="Rijpstra I.C."/>
            <person name="Sinninghe Damste J.S."/>
            <person name="Liesack W."/>
            <person name="Dedysh S.N."/>
        </authorList>
    </citation>
    <scope>NUCLEOTIDE SEQUENCE [LARGE SCALE GENOMIC DNA]</scope>
    <source>
        <strain evidence="7">PX52</strain>
    </source>
</reference>
<dbReference type="FunFam" id="3.90.550.10:FF:000122">
    <property type="entry name" value="Dolichol-phosphate mannosyltransferase subunit 1"/>
    <property type="match status" value="1"/>
</dbReference>
<feature type="compositionally biased region" description="Basic and acidic residues" evidence="4">
    <location>
        <begin position="259"/>
        <end position="274"/>
    </location>
</feature>
<dbReference type="Gene3D" id="3.90.550.10">
    <property type="entry name" value="Spore Coat Polysaccharide Biosynthesis Protein SpsA, Chain A"/>
    <property type="match status" value="1"/>
</dbReference>
<gene>
    <name evidence="6" type="ORF">PX52LOC_02218</name>
</gene>
<dbReference type="GO" id="GO:0009247">
    <property type="term" value="P:glycolipid biosynthetic process"/>
    <property type="evidence" value="ECO:0007669"/>
    <property type="project" value="TreeGrafter"/>
</dbReference>
<evidence type="ECO:0000256" key="2">
    <source>
        <dbReference type="ARBA" id="ARBA00022676"/>
    </source>
</evidence>
<keyword evidence="7" id="KW-1185">Reference proteome</keyword>
<comment type="similarity">
    <text evidence="1">Belongs to the glycosyltransferase 2 family.</text>
</comment>
<evidence type="ECO:0000259" key="5">
    <source>
        <dbReference type="Pfam" id="PF00535"/>
    </source>
</evidence>
<dbReference type="OrthoDB" id="9810303at2"/>
<dbReference type="Proteomes" id="UP000324974">
    <property type="component" value="Chromosome"/>
</dbReference>
<protein>
    <submittedName>
        <fullName evidence="6">GT2 family glycosyltransferase</fullName>
    </submittedName>
</protein>
<dbReference type="PANTHER" id="PTHR43398:SF1">
    <property type="entry name" value="DOLICHOL-PHOSPHATE MANNOSYLTRANSFERASE SUBUNIT 1"/>
    <property type="match status" value="1"/>
</dbReference>
<dbReference type="EMBL" id="CP042425">
    <property type="protein sequence ID" value="QEL15303.1"/>
    <property type="molecule type" value="Genomic_DNA"/>
</dbReference>
<dbReference type="GO" id="GO:0016020">
    <property type="term" value="C:membrane"/>
    <property type="evidence" value="ECO:0007669"/>
    <property type="project" value="GOC"/>
</dbReference>
<evidence type="ECO:0000256" key="1">
    <source>
        <dbReference type="ARBA" id="ARBA00006739"/>
    </source>
</evidence>